<keyword evidence="5 8" id="KW-0812">Transmembrane</keyword>
<gene>
    <name evidence="11" type="ORF">MMAD_52640</name>
</gene>
<sequence>MWVTQTVEAWEPSTQPLGVEPQPRRPSFFTAERVRLAILLLATAVLYLRNVTVNGMANQYYAAAAQAGSQDWKALLFGAVDVNGFITVDKPPLSLWVMGLSGQVFGFSSASMLVPQALMGVAAVALTYGAVRRISGPWAGLLAGATLAATPVAALLFRFNDPDAAMVLLMTAGAYGTVRALQSGRGRWLAFAGVALGLAFLAKMLEGVMALPVFAAVYLVAAPVRLRVRIGHLAGAAVAFVLSAGWYVVLTMAWPAASRPYLGGSTDDTFMNLVLGYNGMARVVGRGHGAEMRSQGPLRLLSGEFGYEIGWLVPAAVLATVAAVLARGRAPRTDLVRAGALLFGGWFLLVGTVLSVMHGTVHPYYSLSIAPPVAAVVAIGLQQAWSRREDLRWRVVAAAIPLSAGLCGWWLLGGGALSAPWLRWAVLLLAVVSSVAVVWPAAPRRVALAAAVLAALAGPAAYTVATVGVGHEGIGPSVGPSRHAVVEARPSDNPRLDALLEATDTPWSAAIERSTSAAGLELSTGTAVMAIGGFAGTDPVPTLPQFQDYVARHQVTYYLTPKTSAPARGAHADILSWVRTHFRATEVGPVTAYDLLEPLPSPDETP</sequence>
<keyword evidence="12" id="KW-1185">Reference proteome</keyword>
<dbReference type="Pfam" id="PF13231">
    <property type="entry name" value="PMT_2"/>
    <property type="match status" value="1"/>
</dbReference>
<feature type="transmembrane region" description="Helical" evidence="8">
    <location>
        <begin position="393"/>
        <end position="412"/>
    </location>
</feature>
<feature type="transmembrane region" description="Helical" evidence="8">
    <location>
        <begin position="233"/>
        <end position="254"/>
    </location>
</feature>
<dbReference type="GO" id="GO:0016763">
    <property type="term" value="F:pentosyltransferase activity"/>
    <property type="evidence" value="ECO:0007669"/>
    <property type="project" value="TreeGrafter"/>
</dbReference>
<evidence type="ECO:0000256" key="1">
    <source>
        <dbReference type="ARBA" id="ARBA00004651"/>
    </source>
</evidence>
<feature type="transmembrane region" description="Helical" evidence="8">
    <location>
        <begin position="34"/>
        <end position="51"/>
    </location>
</feature>
<evidence type="ECO:0000256" key="5">
    <source>
        <dbReference type="ARBA" id="ARBA00022692"/>
    </source>
</evidence>
<dbReference type="KEGG" id="mmag:MMAD_52640"/>
<keyword evidence="2" id="KW-1003">Cell membrane</keyword>
<feature type="transmembrane region" description="Helical" evidence="8">
    <location>
        <begin position="446"/>
        <end position="465"/>
    </location>
</feature>
<feature type="domain" description="Putative mannosyltransferase YkcA/B-like C-terminal" evidence="10">
    <location>
        <begin position="502"/>
        <end position="581"/>
    </location>
</feature>
<feature type="domain" description="Glycosyltransferase RgtA/B/C/D-like" evidence="9">
    <location>
        <begin position="89"/>
        <end position="244"/>
    </location>
</feature>
<dbReference type="Pfam" id="PF24878">
    <property type="entry name" value="YkcB_C"/>
    <property type="match status" value="1"/>
</dbReference>
<evidence type="ECO:0000256" key="2">
    <source>
        <dbReference type="ARBA" id="ARBA00022475"/>
    </source>
</evidence>
<feature type="transmembrane region" description="Helical" evidence="8">
    <location>
        <begin position="338"/>
        <end position="357"/>
    </location>
</feature>
<accession>A0A7I7XNZ6</accession>
<evidence type="ECO:0000313" key="12">
    <source>
        <dbReference type="Proteomes" id="UP000466517"/>
    </source>
</evidence>
<comment type="subcellular location">
    <subcellularLocation>
        <location evidence="1">Cell membrane</location>
        <topology evidence="1">Multi-pass membrane protein</topology>
    </subcellularLocation>
</comment>
<evidence type="ECO:0000256" key="3">
    <source>
        <dbReference type="ARBA" id="ARBA00022676"/>
    </source>
</evidence>
<feature type="transmembrane region" description="Helical" evidence="8">
    <location>
        <begin position="363"/>
        <end position="381"/>
    </location>
</feature>
<evidence type="ECO:0000259" key="10">
    <source>
        <dbReference type="Pfam" id="PF24878"/>
    </source>
</evidence>
<keyword evidence="7 8" id="KW-0472">Membrane</keyword>
<dbReference type="GO" id="GO:0005886">
    <property type="term" value="C:plasma membrane"/>
    <property type="evidence" value="ECO:0007669"/>
    <property type="project" value="UniProtKB-SubCell"/>
</dbReference>
<dbReference type="InterPro" id="IPR038731">
    <property type="entry name" value="RgtA/B/C-like"/>
</dbReference>
<feature type="transmembrane region" description="Helical" evidence="8">
    <location>
        <begin position="138"/>
        <end position="158"/>
    </location>
</feature>
<dbReference type="Proteomes" id="UP000466517">
    <property type="component" value="Chromosome"/>
</dbReference>
<feature type="transmembrane region" description="Helical" evidence="8">
    <location>
        <begin position="418"/>
        <end position="439"/>
    </location>
</feature>
<evidence type="ECO:0000256" key="4">
    <source>
        <dbReference type="ARBA" id="ARBA00022679"/>
    </source>
</evidence>
<dbReference type="EMBL" id="AP022610">
    <property type="protein sequence ID" value="BBZ30969.1"/>
    <property type="molecule type" value="Genomic_DNA"/>
</dbReference>
<dbReference type="GO" id="GO:0009103">
    <property type="term" value="P:lipopolysaccharide biosynthetic process"/>
    <property type="evidence" value="ECO:0007669"/>
    <property type="project" value="UniProtKB-ARBA"/>
</dbReference>
<dbReference type="InterPro" id="IPR050297">
    <property type="entry name" value="LipidA_mod_glycosyltrf_83"/>
</dbReference>
<feature type="transmembrane region" description="Helical" evidence="8">
    <location>
        <begin position="309"/>
        <end position="326"/>
    </location>
</feature>
<keyword evidence="3" id="KW-0328">Glycosyltransferase</keyword>
<dbReference type="PANTHER" id="PTHR33908:SF3">
    <property type="entry name" value="UNDECAPRENYL PHOSPHATE-ALPHA-4-AMINO-4-DEOXY-L-ARABINOSE ARABINOSYL TRANSFERASE"/>
    <property type="match status" value="1"/>
</dbReference>
<dbReference type="InterPro" id="IPR056785">
    <property type="entry name" value="YkcA/B-like_C"/>
</dbReference>
<protein>
    <submittedName>
        <fullName evidence="11">Glycosyl transferase</fullName>
    </submittedName>
</protein>
<dbReference type="GO" id="GO:0010041">
    <property type="term" value="P:response to iron(III) ion"/>
    <property type="evidence" value="ECO:0007669"/>
    <property type="project" value="TreeGrafter"/>
</dbReference>
<feature type="transmembrane region" description="Helical" evidence="8">
    <location>
        <begin position="104"/>
        <end position="126"/>
    </location>
</feature>
<proteinExistence type="predicted"/>
<keyword evidence="4 11" id="KW-0808">Transferase</keyword>
<organism evidence="11 12">
    <name type="scientific">Mycolicibacterium madagascariense</name>
    <dbReference type="NCBI Taxonomy" id="212765"/>
    <lineage>
        <taxon>Bacteria</taxon>
        <taxon>Bacillati</taxon>
        <taxon>Actinomycetota</taxon>
        <taxon>Actinomycetes</taxon>
        <taxon>Mycobacteriales</taxon>
        <taxon>Mycobacteriaceae</taxon>
        <taxon>Mycolicibacterium</taxon>
    </lineage>
</organism>
<evidence type="ECO:0000256" key="8">
    <source>
        <dbReference type="SAM" id="Phobius"/>
    </source>
</evidence>
<keyword evidence="6 8" id="KW-1133">Transmembrane helix</keyword>
<name>A0A7I7XNZ6_9MYCO</name>
<reference evidence="11 12" key="1">
    <citation type="journal article" date="2019" name="Emerg. Microbes Infect.">
        <title>Comprehensive subspecies identification of 175 nontuberculous mycobacteria species based on 7547 genomic profiles.</title>
        <authorList>
            <person name="Matsumoto Y."/>
            <person name="Kinjo T."/>
            <person name="Motooka D."/>
            <person name="Nabeya D."/>
            <person name="Jung N."/>
            <person name="Uechi K."/>
            <person name="Horii T."/>
            <person name="Iida T."/>
            <person name="Fujita J."/>
            <person name="Nakamura S."/>
        </authorList>
    </citation>
    <scope>NUCLEOTIDE SEQUENCE [LARGE SCALE GENOMIC DNA]</scope>
    <source>
        <strain evidence="11 12">JCM 13574</strain>
    </source>
</reference>
<evidence type="ECO:0000256" key="7">
    <source>
        <dbReference type="ARBA" id="ARBA00023136"/>
    </source>
</evidence>
<dbReference type="PANTHER" id="PTHR33908">
    <property type="entry name" value="MANNOSYLTRANSFERASE YKCB-RELATED"/>
    <property type="match status" value="1"/>
</dbReference>
<dbReference type="AlphaFoldDB" id="A0A7I7XNZ6"/>
<evidence type="ECO:0000313" key="11">
    <source>
        <dbReference type="EMBL" id="BBZ30969.1"/>
    </source>
</evidence>
<evidence type="ECO:0000256" key="6">
    <source>
        <dbReference type="ARBA" id="ARBA00022989"/>
    </source>
</evidence>
<evidence type="ECO:0000259" key="9">
    <source>
        <dbReference type="Pfam" id="PF13231"/>
    </source>
</evidence>